<feature type="domain" description="4'-phosphopantetheinyl transferase" evidence="2">
    <location>
        <begin position="37"/>
        <end position="79"/>
    </location>
</feature>
<gene>
    <name evidence="3" type="ORF">ROZALSC1DRAFT_30213</name>
</gene>
<proteinExistence type="predicted"/>
<dbReference type="EMBL" id="ML005579">
    <property type="protein sequence ID" value="RKP18047.1"/>
    <property type="molecule type" value="Genomic_DNA"/>
</dbReference>
<dbReference type="GO" id="GO:0000287">
    <property type="term" value="F:magnesium ion binding"/>
    <property type="evidence" value="ECO:0007669"/>
    <property type="project" value="InterPro"/>
</dbReference>
<accession>A0A4P9YF07</accession>
<keyword evidence="1" id="KW-0808">Transferase</keyword>
<dbReference type="InterPro" id="IPR037143">
    <property type="entry name" value="4-PPantetheinyl_Trfase_dom_sf"/>
</dbReference>
<dbReference type="InterPro" id="IPR008278">
    <property type="entry name" value="4-PPantetheinyl_Trfase_dom"/>
</dbReference>
<dbReference type="Pfam" id="PF01648">
    <property type="entry name" value="ACPS"/>
    <property type="match status" value="1"/>
</dbReference>
<reference evidence="4" key="1">
    <citation type="journal article" date="2018" name="Nat. Microbiol.">
        <title>Leveraging single-cell genomics to expand the fungal tree of life.</title>
        <authorList>
            <person name="Ahrendt S.R."/>
            <person name="Quandt C.A."/>
            <person name="Ciobanu D."/>
            <person name="Clum A."/>
            <person name="Salamov A."/>
            <person name="Andreopoulos B."/>
            <person name="Cheng J.F."/>
            <person name="Woyke T."/>
            <person name="Pelin A."/>
            <person name="Henrissat B."/>
            <person name="Reynolds N.K."/>
            <person name="Benny G.L."/>
            <person name="Smith M.E."/>
            <person name="James T.Y."/>
            <person name="Grigoriev I.V."/>
        </authorList>
    </citation>
    <scope>NUCLEOTIDE SEQUENCE [LARGE SCALE GENOMIC DNA]</scope>
    <source>
        <strain evidence="4">CSF55</strain>
    </source>
</reference>
<protein>
    <recommendedName>
        <fullName evidence="2">4'-phosphopantetheinyl transferase domain-containing protein</fullName>
    </recommendedName>
</protein>
<dbReference type="SUPFAM" id="SSF56214">
    <property type="entry name" value="4'-phosphopantetheinyl transferase"/>
    <property type="match status" value="1"/>
</dbReference>
<evidence type="ECO:0000259" key="2">
    <source>
        <dbReference type="Pfam" id="PF01648"/>
    </source>
</evidence>
<evidence type="ECO:0000256" key="1">
    <source>
        <dbReference type="ARBA" id="ARBA00022679"/>
    </source>
</evidence>
<name>A0A4P9YF07_ROZAC</name>
<dbReference type="Gene3D" id="3.90.470.20">
    <property type="entry name" value="4'-phosphopantetheinyl transferase domain"/>
    <property type="match status" value="1"/>
</dbReference>
<evidence type="ECO:0000313" key="4">
    <source>
        <dbReference type="Proteomes" id="UP000281549"/>
    </source>
</evidence>
<dbReference type="GO" id="GO:0008897">
    <property type="term" value="F:holo-[acyl-carrier-protein] synthase activity"/>
    <property type="evidence" value="ECO:0007669"/>
    <property type="project" value="InterPro"/>
</dbReference>
<organism evidence="3 4">
    <name type="scientific">Rozella allomycis (strain CSF55)</name>
    <dbReference type="NCBI Taxonomy" id="988480"/>
    <lineage>
        <taxon>Eukaryota</taxon>
        <taxon>Fungi</taxon>
        <taxon>Fungi incertae sedis</taxon>
        <taxon>Cryptomycota</taxon>
        <taxon>Cryptomycota incertae sedis</taxon>
        <taxon>Rozella</taxon>
    </lineage>
</organism>
<dbReference type="AlphaFoldDB" id="A0A4P9YF07"/>
<dbReference type="Proteomes" id="UP000281549">
    <property type="component" value="Unassembled WGS sequence"/>
</dbReference>
<sequence>MKPKKSYSSLLVLLNNPSRVFNNQDFIPPLNYGDEKINRVALNWASKEAVVKCIGEGLSIPPNLIRVDFINEIGTVIKLLGVSEYKAIMIALDNERVNPRLNIY</sequence>
<evidence type="ECO:0000313" key="3">
    <source>
        <dbReference type="EMBL" id="RKP18047.1"/>
    </source>
</evidence>